<sequence length="369" mass="42119">MDNPLQVPELLEHILSFVALADLRASSLVDRSWVYPSQSRIFSTIELVPDAPLVMSSRFGRLLAALETSQHLAGFVLELGISHSARVIEPGYLERLANLPFSRLSTLRIHSNRLSSSDTAAVQRLLRIPSLISVTLNCRFPGWAQFLQVWDECSPSIKHLWCLPRDNPQTREPIPYAVPRRIKLESLATSGPSDHIALWLKDSRCPFDVSGLTAFKFYSPITQSLFDVLRGSQETIRLLSLTMSSVTEIYLSRFGNLTHLDIWHLWNDGFHDDFQDLRDMAPEVRNRIEAIRFQELRMVSQDLYALDGQLANIHEYFPKLRMVQINFHTQDEGLRANVAEYSSSLNPRITVCHNFDADKSVPWYTISAK</sequence>
<evidence type="ECO:0000313" key="2">
    <source>
        <dbReference type="Proteomes" id="UP001221142"/>
    </source>
</evidence>
<gene>
    <name evidence="1" type="ORF">FB45DRAFT_890254</name>
</gene>
<keyword evidence="2" id="KW-1185">Reference proteome</keyword>
<name>A0AAD7CKX5_9AGAR</name>
<protein>
    <recommendedName>
        <fullName evidence="3">F-box domain-containing protein</fullName>
    </recommendedName>
</protein>
<dbReference type="Proteomes" id="UP001221142">
    <property type="component" value="Unassembled WGS sequence"/>
</dbReference>
<comment type="caution">
    <text evidence="1">The sequence shown here is derived from an EMBL/GenBank/DDBJ whole genome shotgun (WGS) entry which is preliminary data.</text>
</comment>
<reference evidence="1" key="1">
    <citation type="submission" date="2023-03" db="EMBL/GenBank/DDBJ databases">
        <title>Massive genome expansion in bonnet fungi (Mycena s.s.) driven by repeated elements and novel gene families across ecological guilds.</title>
        <authorList>
            <consortium name="Lawrence Berkeley National Laboratory"/>
            <person name="Harder C.B."/>
            <person name="Miyauchi S."/>
            <person name="Viragh M."/>
            <person name="Kuo A."/>
            <person name="Thoen E."/>
            <person name="Andreopoulos B."/>
            <person name="Lu D."/>
            <person name="Skrede I."/>
            <person name="Drula E."/>
            <person name="Henrissat B."/>
            <person name="Morin E."/>
            <person name="Kohler A."/>
            <person name="Barry K."/>
            <person name="LaButti K."/>
            <person name="Morin E."/>
            <person name="Salamov A."/>
            <person name="Lipzen A."/>
            <person name="Mereny Z."/>
            <person name="Hegedus B."/>
            <person name="Baldrian P."/>
            <person name="Stursova M."/>
            <person name="Weitz H."/>
            <person name="Taylor A."/>
            <person name="Grigoriev I.V."/>
            <person name="Nagy L.G."/>
            <person name="Martin F."/>
            <person name="Kauserud H."/>
        </authorList>
    </citation>
    <scope>NUCLEOTIDE SEQUENCE</scope>
    <source>
        <strain evidence="1">9284</strain>
    </source>
</reference>
<evidence type="ECO:0000313" key="1">
    <source>
        <dbReference type="EMBL" id="KAJ7651319.1"/>
    </source>
</evidence>
<dbReference type="AlphaFoldDB" id="A0AAD7CKX5"/>
<proteinExistence type="predicted"/>
<evidence type="ECO:0008006" key="3">
    <source>
        <dbReference type="Google" id="ProtNLM"/>
    </source>
</evidence>
<organism evidence="1 2">
    <name type="scientific">Roridomyces roridus</name>
    <dbReference type="NCBI Taxonomy" id="1738132"/>
    <lineage>
        <taxon>Eukaryota</taxon>
        <taxon>Fungi</taxon>
        <taxon>Dikarya</taxon>
        <taxon>Basidiomycota</taxon>
        <taxon>Agaricomycotina</taxon>
        <taxon>Agaricomycetes</taxon>
        <taxon>Agaricomycetidae</taxon>
        <taxon>Agaricales</taxon>
        <taxon>Marasmiineae</taxon>
        <taxon>Mycenaceae</taxon>
        <taxon>Roridomyces</taxon>
    </lineage>
</organism>
<dbReference type="EMBL" id="JARKIF010000001">
    <property type="protein sequence ID" value="KAJ7651319.1"/>
    <property type="molecule type" value="Genomic_DNA"/>
</dbReference>
<accession>A0AAD7CKX5</accession>